<dbReference type="InterPro" id="IPR029058">
    <property type="entry name" value="AB_hydrolase_fold"/>
</dbReference>
<feature type="domain" description="AB hydrolase-1" evidence="1">
    <location>
        <begin position="23"/>
        <end position="246"/>
    </location>
</feature>
<dbReference type="RefSeq" id="WP_082732748.1">
    <property type="nucleotide sequence ID" value="NZ_JBHSLU010000070.1"/>
</dbReference>
<comment type="caution">
    <text evidence="2">The sequence shown here is derived from an EMBL/GenBank/DDBJ whole genome shotgun (WGS) entry which is preliminary data.</text>
</comment>
<accession>A0ABW0P532</accession>
<reference evidence="3" key="1">
    <citation type="journal article" date="2019" name="Int. J. Syst. Evol. Microbiol.">
        <title>The Global Catalogue of Microorganisms (GCM) 10K type strain sequencing project: providing services to taxonomists for standard genome sequencing and annotation.</title>
        <authorList>
            <consortium name="The Broad Institute Genomics Platform"/>
            <consortium name="The Broad Institute Genome Sequencing Center for Infectious Disease"/>
            <person name="Wu L."/>
            <person name="Ma J."/>
        </authorList>
    </citation>
    <scope>NUCLEOTIDE SEQUENCE [LARGE SCALE GENOMIC DNA]</scope>
    <source>
        <strain evidence="3">CCUG 43117</strain>
    </source>
</reference>
<dbReference type="Gene3D" id="3.40.50.1820">
    <property type="entry name" value="alpha/beta hydrolase"/>
    <property type="match status" value="1"/>
</dbReference>
<sequence length="272" mass="29132">MPIATSNGRRLNYELQGNGDAVLMFASSLGTSLELWDRQTEALAPHFQVLRYDYRGHGRSFPSGEAASVADFAADALAVMDAAGVGRAHFIGLSLGGMIGQHLALHAPGRLLSLTLCATAAYLPPPDAWEQRARNAVVQGMEPFIEISRGRWFTPHLLASAPDVAEGALAQLAHVDPASYAVACRVIRDFDLRSRVSEIRLPVQLIAGEQDPSTPPAALEGLRAEIPGATMTILSPAAHLLNLERPDEVSRLIASFARRHHPDQSAAQPADA</sequence>
<gene>
    <name evidence="2" type="ORF">ACFPN9_21295</name>
</gene>
<dbReference type="PANTHER" id="PTHR43433">
    <property type="entry name" value="HYDROLASE, ALPHA/BETA FOLD FAMILY PROTEIN"/>
    <property type="match status" value="1"/>
</dbReference>
<keyword evidence="3" id="KW-1185">Reference proteome</keyword>
<protein>
    <submittedName>
        <fullName evidence="2">Alpha/beta fold hydrolase</fullName>
    </submittedName>
</protein>
<dbReference type="EMBL" id="JBHSLU010000070">
    <property type="protein sequence ID" value="MFC5507785.1"/>
    <property type="molecule type" value="Genomic_DNA"/>
</dbReference>
<dbReference type="GO" id="GO:0016787">
    <property type="term" value="F:hydrolase activity"/>
    <property type="evidence" value="ECO:0007669"/>
    <property type="project" value="UniProtKB-KW"/>
</dbReference>
<dbReference type="InterPro" id="IPR000073">
    <property type="entry name" value="AB_hydrolase_1"/>
</dbReference>
<evidence type="ECO:0000313" key="3">
    <source>
        <dbReference type="Proteomes" id="UP001596060"/>
    </source>
</evidence>
<dbReference type="SUPFAM" id="SSF53474">
    <property type="entry name" value="alpha/beta-Hydrolases"/>
    <property type="match status" value="1"/>
</dbReference>
<dbReference type="PANTHER" id="PTHR43433:SF10">
    <property type="entry name" value="AB HYDROLASE-1 DOMAIN-CONTAINING PROTEIN"/>
    <property type="match status" value="1"/>
</dbReference>
<keyword evidence="2" id="KW-0378">Hydrolase</keyword>
<dbReference type="Proteomes" id="UP001596060">
    <property type="component" value="Unassembled WGS sequence"/>
</dbReference>
<dbReference type="Pfam" id="PF00561">
    <property type="entry name" value="Abhydrolase_1"/>
    <property type="match status" value="1"/>
</dbReference>
<evidence type="ECO:0000259" key="1">
    <source>
        <dbReference type="Pfam" id="PF00561"/>
    </source>
</evidence>
<organism evidence="2 3">
    <name type="scientific">Bosea massiliensis</name>
    <dbReference type="NCBI Taxonomy" id="151419"/>
    <lineage>
        <taxon>Bacteria</taxon>
        <taxon>Pseudomonadati</taxon>
        <taxon>Pseudomonadota</taxon>
        <taxon>Alphaproteobacteria</taxon>
        <taxon>Hyphomicrobiales</taxon>
        <taxon>Boseaceae</taxon>
        <taxon>Bosea</taxon>
    </lineage>
</organism>
<name>A0ABW0P532_9HYPH</name>
<evidence type="ECO:0000313" key="2">
    <source>
        <dbReference type="EMBL" id="MFC5507785.1"/>
    </source>
</evidence>
<dbReference type="InterPro" id="IPR050471">
    <property type="entry name" value="AB_hydrolase"/>
</dbReference>
<proteinExistence type="predicted"/>